<keyword evidence="3" id="KW-1185">Reference proteome</keyword>
<dbReference type="EMBL" id="BLXT01007159">
    <property type="protein sequence ID" value="GFO36876.1"/>
    <property type="molecule type" value="Genomic_DNA"/>
</dbReference>
<gene>
    <name evidence="2" type="ORF">PoB_006338100</name>
</gene>
<dbReference type="Proteomes" id="UP000735302">
    <property type="component" value="Unassembled WGS sequence"/>
</dbReference>
<reference evidence="2 3" key="1">
    <citation type="journal article" date="2021" name="Elife">
        <title>Chloroplast acquisition without the gene transfer in kleptoplastic sea slugs, Plakobranchus ocellatus.</title>
        <authorList>
            <person name="Maeda T."/>
            <person name="Takahashi S."/>
            <person name="Yoshida T."/>
            <person name="Shimamura S."/>
            <person name="Takaki Y."/>
            <person name="Nagai Y."/>
            <person name="Toyoda A."/>
            <person name="Suzuki Y."/>
            <person name="Arimoto A."/>
            <person name="Ishii H."/>
            <person name="Satoh N."/>
            <person name="Nishiyama T."/>
            <person name="Hasebe M."/>
            <person name="Maruyama T."/>
            <person name="Minagawa J."/>
            <person name="Obokata J."/>
            <person name="Shigenobu S."/>
        </authorList>
    </citation>
    <scope>NUCLEOTIDE SEQUENCE [LARGE SCALE GENOMIC DNA]</scope>
</reference>
<comment type="caution">
    <text evidence="2">The sequence shown here is derived from an EMBL/GenBank/DDBJ whole genome shotgun (WGS) entry which is preliminary data.</text>
</comment>
<evidence type="ECO:0000256" key="1">
    <source>
        <dbReference type="SAM" id="MobiDB-lite"/>
    </source>
</evidence>
<protein>
    <recommendedName>
        <fullName evidence="4">PiggyBac transposable element-derived protein domain-containing protein</fullName>
    </recommendedName>
</protein>
<accession>A0AAV4CYI4</accession>
<feature type="compositionally biased region" description="Acidic residues" evidence="1">
    <location>
        <begin position="12"/>
        <end position="41"/>
    </location>
</feature>
<proteinExistence type="predicted"/>
<organism evidence="2 3">
    <name type="scientific">Plakobranchus ocellatus</name>
    <dbReference type="NCBI Taxonomy" id="259542"/>
    <lineage>
        <taxon>Eukaryota</taxon>
        <taxon>Metazoa</taxon>
        <taxon>Spiralia</taxon>
        <taxon>Lophotrochozoa</taxon>
        <taxon>Mollusca</taxon>
        <taxon>Gastropoda</taxon>
        <taxon>Heterobranchia</taxon>
        <taxon>Euthyneura</taxon>
        <taxon>Panpulmonata</taxon>
        <taxon>Sacoglossa</taxon>
        <taxon>Placobranchoidea</taxon>
        <taxon>Plakobranchidae</taxon>
        <taxon>Plakobranchus</taxon>
    </lineage>
</organism>
<name>A0AAV4CYI4_9GAST</name>
<evidence type="ECO:0000313" key="3">
    <source>
        <dbReference type="Proteomes" id="UP000735302"/>
    </source>
</evidence>
<feature type="compositionally biased region" description="Polar residues" evidence="1">
    <location>
        <begin position="1"/>
        <end position="11"/>
    </location>
</feature>
<feature type="region of interest" description="Disordered" evidence="1">
    <location>
        <begin position="1"/>
        <end position="57"/>
    </location>
</feature>
<feature type="compositionally biased region" description="Basic and acidic residues" evidence="1">
    <location>
        <begin position="42"/>
        <end position="57"/>
    </location>
</feature>
<evidence type="ECO:0000313" key="2">
    <source>
        <dbReference type="EMBL" id="GFO36876.1"/>
    </source>
</evidence>
<evidence type="ECO:0008006" key="4">
    <source>
        <dbReference type="Google" id="ProtNLM"/>
    </source>
</evidence>
<sequence length="166" mass="19039">MAQSQNSNDEGTTVDEFDDNVDESDIGLDQDEEEEVDGDIESSDKLDPDQSNDDDRLGLNLDLTDTNLSQLTEEPKPVEVNFFTELVGPKAEDLNLTNENRPIDFFNLFFTRDLVTIATQTNLYSTQRHATKFKPATTQDIDKFLYRLNFKFGIHKLPCFYIRNCI</sequence>
<dbReference type="AlphaFoldDB" id="A0AAV4CYI4"/>